<reference evidence="7" key="1">
    <citation type="journal article" date="2019" name="Int. J. Syst. Evol. Microbiol.">
        <title>The Global Catalogue of Microorganisms (GCM) 10K type strain sequencing project: providing services to taxonomists for standard genome sequencing and annotation.</title>
        <authorList>
            <consortium name="The Broad Institute Genomics Platform"/>
            <consortium name="The Broad Institute Genome Sequencing Center for Infectious Disease"/>
            <person name="Wu L."/>
            <person name="Ma J."/>
        </authorList>
    </citation>
    <scope>NUCLEOTIDE SEQUENCE [LARGE SCALE GENOMIC DNA]</scope>
    <source>
        <strain evidence="7">FCH27</strain>
    </source>
</reference>
<dbReference type="EMBL" id="JBHTCH010000031">
    <property type="protein sequence ID" value="MFC7363502.1"/>
    <property type="molecule type" value="Genomic_DNA"/>
</dbReference>
<evidence type="ECO:0000313" key="6">
    <source>
        <dbReference type="EMBL" id="MFC7363502.1"/>
    </source>
</evidence>
<dbReference type="InterPro" id="IPR036388">
    <property type="entry name" value="WH-like_DNA-bd_sf"/>
</dbReference>
<dbReference type="RefSeq" id="WP_255893118.1">
    <property type="nucleotide sequence ID" value="NZ_JAFMZM010000009.1"/>
</dbReference>
<evidence type="ECO:0000259" key="4">
    <source>
        <dbReference type="PROSITE" id="PS51077"/>
    </source>
</evidence>
<evidence type="ECO:0000259" key="5">
    <source>
        <dbReference type="PROSITE" id="PS51078"/>
    </source>
</evidence>
<dbReference type="PANTHER" id="PTHR30136">
    <property type="entry name" value="HELIX-TURN-HELIX TRANSCRIPTIONAL REGULATOR, ICLR FAMILY"/>
    <property type="match status" value="1"/>
</dbReference>
<dbReference type="PROSITE" id="PS51078">
    <property type="entry name" value="ICLR_ED"/>
    <property type="match status" value="1"/>
</dbReference>
<dbReference type="Proteomes" id="UP001596524">
    <property type="component" value="Unassembled WGS sequence"/>
</dbReference>
<dbReference type="SUPFAM" id="SSF55781">
    <property type="entry name" value="GAF domain-like"/>
    <property type="match status" value="1"/>
</dbReference>
<evidence type="ECO:0000256" key="1">
    <source>
        <dbReference type="ARBA" id="ARBA00023015"/>
    </source>
</evidence>
<dbReference type="SUPFAM" id="SSF46785">
    <property type="entry name" value="Winged helix' DNA-binding domain"/>
    <property type="match status" value="1"/>
</dbReference>
<organism evidence="6 7">
    <name type="scientific">Nocardioides astragali</name>
    <dbReference type="NCBI Taxonomy" id="1776736"/>
    <lineage>
        <taxon>Bacteria</taxon>
        <taxon>Bacillati</taxon>
        <taxon>Actinomycetota</taxon>
        <taxon>Actinomycetes</taxon>
        <taxon>Propionibacteriales</taxon>
        <taxon>Nocardioidaceae</taxon>
        <taxon>Nocardioides</taxon>
    </lineage>
</organism>
<dbReference type="Gene3D" id="1.10.10.10">
    <property type="entry name" value="Winged helix-like DNA-binding domain superfamily/Winged helix DNA-binding domain"/>
    <property type="match status" value="1"/>
</dbReference>
<keyword evidence="2" id="KW-0238">DNA-binding</keyword>
<keyword evidence="1" id="KW-0805">Transcription regulation</keyword>
<feature type="domain" description="IclR-ED" evidence="5">
    <location>
        <begin position="72"/>
        <end position="254"/>
    </location>
</feature>
<dbReference type="InterPro" id="IPR014757">
    <property type="entry name" value="Tscrpt_reg_IclR_C"/>
</dbReference>
<dbReference type="Pfam" id="PF01614">
    <property type="entry name" value="IclR_C"/>
    <property type="match status" value="1"/>
</dbReference>
<keyword evidence="3" id="KW-0804">Transcription</keyword>
<gene>
    <name evidence="6" type="ORF">ACFQO6_24745</name>
</gene>
<dbReference type="InterPro" id="IPR036390">
    <property type="entry name" value="WH_DNA-bd_sf"/>
</dbReference>
<dbReference type="Pfam" id="PF09339">
    <property type="entry name" value="HTH_IclR"/>
    <property type="match status" value="1"/>
</dbReference>
<evidence type="ECO:0000256" key="2">
    <source>
        <dbReference type="ARBA" id="ARBA00023125"/>
    </source>
</evidence>
<dbReference type="PANTHER" id="PTHR30136:SF24">
    <property type="entry name" value="HTH-TYPE TRANSCRIPTIONAL REPRESSOR ALLR"/>
    <property type="match status" value="1"/>
</dbReference>
<proteinExistence type="predicted"/>
<dbReference type="InterPro" id="IPR050707">
    <property type="entry name" value="HTH_MetabolicPath_Reg"/>
</dbReference>
<protein>
    <submittedName>
        <fullName evidence="6">IclR family transcriptional regulator</fullName>
    </submittedName>
</protein>
<dbReference type="SMART" id="SM00346">
    <property type="entry name" value="HTH_ICLR"/>
    <property type="match status" value="1"/>
</dbReference>
<dbReference type="Gene3D" id="3.30.450.40">
    <property type="match status" value="1"/>
</dbReference>
<accession>A0ABW2N8A9</accession>
<comment type="caution">
    <text evidence="6">The sequence shown here is derived from an EMBL/GenBank/DDBJ whole genome shotgun (WGS) entry which is preliminary data.</text>
</comment>
<sequence>MAGNTSTPGASVVSRALALLFAFDAQHRRLTLTQLASRAGLPLATTHRLAADLVAGGALVRRANGEYVVGRRLWDLGLLAPVQTGLRQVASPFLNDIHAATQATVHLAVRERTQVLYLERLSGRASVPVVSTVGSRLPMHATGVGKVLLAHAPADVQERVLSSLDRITPYTVTQRARLERQLTRVRKDGFATTEEEMTLGACSIAVPVPGPDGSVVAAIGIVVPSLKRDRARLLAALQVAASGVARTLANELAPPGADAASRSR</sequence>
<dbReference type="InterPro" id="IPR005471">
    <property type="entry name" value="Tscrpt_reg_IclR_N"/>
</dbReference>
<dbReference type="PROSITE" id="PS51077">
    <property type="entry name" value="HTH_ICLR"/>
    <property type="match status" value="1"/>
</dbReference>
<keyword evidence="7" id="KW-1185">Reference proteome</keyword>
<dbReference type="InterPro" id="IPR029016">
    <property type="entry name" value="GAF-like_dom_sf"/>
</dbReference>
<evidence type="ECO:0000313" key="7">
    <source>
        <dbReference type="Proteomes" id="UP001596524"/>
    </source>
</evidence>
<evidence type="ECO:0000256" key="3">
    <source>
        <dbReference type="ARBA" id="ARBA00023163"/>
    </source>
</evidence>
<feature type="domain" description="HTH iclR-type" evidence="4">
    <location>
        <begin position="10"/>
        <end position="71"/>
    </location>
</feature>
<name>A0ABW2N8A9_9ACTN</name>